<accession>A0A418VFM8</accession>
<name>A0A418VFM8_9DEIO</name>
<reference evidence="1 2" key="1">
    <citation type="submission" date="2018-09" db="EMBL/GenBank/DDBJ databases">
        <authorList>
            <person name="Zhu H."/>
        </authorList>
    </citation>
    <scope>NUCLEOTIDE SEQUENCE [LARGE SCALE GENOMIC DNA]</scope>
    <source>
        <strain evidence="1 2">K2S05-167</strain>
    </source>
</reference>
<dbReference type="OrthoDB" id="9994510at2"/>
<sequence>MAVNFRNANGQPSTVQNIYTTLHTVLILAGWELVYADADAIGTGTAANPAWSKAPTTGAAAGLVIYRMPAMSGFATRWCVEIKPMWATSATLQKVQFRLGTDATAGGVLSSPGSTIEAGSGNNSGGNNTSSTEWYVAAYEHGLLVALPGAAGAVGYLGAIERRRRLDDTILDDLTAFLCSSNASGVAFGASSNGWSSGSTRTRLAQGGEIDAANWVVMKTGANAVPSTLNRMDGATGIPAGPFSVSGGMAGFPRLFMLVAPNDAPPNVDVTRFVDGSNHAYLPATSLSSTFLSDAAQYRVCIAKD</sequence>
<dbReference type="RefSeq" id="WP_119760818.1">
    <property type="nucleotide sequence ID" value="NZ_QYUJ01000008.1"/>
</dbReference>
<keyword evidence="2" id="KW-1185">Reference proteome</keyword>
<organism evidence="1 2">
    <name type="scientific">Deinococcus cavernae</name>
    <dbReference type="NCBI Taxonomy" id="2320857"/>
    <lineage>
        <taxon>Bacteria</taxon>
        <taxon>Thermotogati</taxon>
        <taxon>Deinococcota</taxon>
        <taxon>Deinococci</taxon>
        <taxon>Deinococcales</taxon>
        <taxon>Deinococcaceae</taxon>
        <taxon>Deinococcus</taxon>
    </lineage>
</organism>
<gene>
    <name evidence="1" type="ORF">D3875_02575</name>
</gene>
<comment type="caution">
    <text evidence="1">The sequence shown here is derived from an EMBL/GenBank/DDBJ whole genome shotgun (WGS) entry which is preliminary data.</text>
</comment>
<dbReference type="AlphaFoldDB" id="A0A418VFM8"/>
<protein>
    <submittedName>
        <fullName evidence="1">Uncharacterized protein</fullName>
    </submittedName>
</protein>
<evidence type="ECO:0000313" key="1">
    <source>
        <dbReference type="EMBL" id="RJF74898.1"/>
    </source>
</evidence>
<dbReference type="EMBL" id="QYUJ01000008">
    <property type="protein sequence ID" value="RJF74898.1"/>
    <property type="molecule type" value="Genomic_DNA"/>
</dbReference>
<proteinExistence type="predicted"/>
<evidence type="ECO:0000313" key="2">
    <source>
        <dbReference type="Proteomes" id="UP000286287"/>
    </source>
</evidence>
<dbReference type="Proteomes" id="UP000286287">
    <property type="component" value="Unassembled WGS sequence"/>
</dbReference>